<evidence type="ECO:0000256" key="1">
    <source>
        <dbReference type="SAM" id="Coils"/>
    </source>
</evidence>
<feature type="transmembrane region" description="Helical" evidence="2">
    <location>
        <begin position="31"/>
        <end position="53"/>
    </location>
</feature>
<evidence type="ECO:0000313" key="3">
    <source>
        <dbReference type="EMBL" id="SKA61249.1"/>
    </source>
</evidence>
<gene>
    <name evidence="3" type="ORF">SAMN02745111_00419</name>
</gene>
<evidence type="ECO:0000256" key="2">
    <source>
        <dbReference type="SAM" id="Phobius"/>
    </source>
</evidence>
<keyword evidence="2" id="KW-0472">Membrane</keyword>
<reference evidence="3 4" key="1">
    <citation type="submission" date="2017-02" db="EMBL/GenBank/DDBJ databases">
        <authorList>
            <person name="Peterson S.W."/>
        </authorList>
    </citation>
    <scope>NUCLEOTIDE SEQUENCE [LARGE SCALE GENOMIC DNA]</scope>
    <source>
        <strain evidence="3 4">ATCC 35992</strain>
    </source>
</reference>
<name>A0A1T4V8G8_9FIRM</name>
<dbReference type="Proteomes" id="UP000190814">
    <property type="component" value="Unassembled WGS sequence"/>
</dbReference>
<sequence>MAKNNNENTKVKEDKLRKIAEDEDASIFKRVAILVGVIAIAFVVVLVAIKIFFEVKYNFDKDDINVISNAKEYGLMLENIDLLDSYATIDSDTKNQLKKNAKKAVKNYDNTLMDSEKLAGLLLADKYLELGNSEKLIKEMKKYYDENTKLINNTKIREGESLDKDEMVVNTVSIAYMLRRYDDVFAEIDIYSGLADYFNEKIELSDNENYSEYLREIFFFMYEENKQSMIKTEKLKDILEKTMSDYKIKIDNENMLYTINDIMMAKRLSEYRQFFYNDLGYADSAQEIYEDINNDGAFMTDTYESSYMYALDNALFSISDIEGSEYFTTHVGETFKEYYDKYLNF</sequence>
<organism evidence="3 4">
    <name type="scientific">Eubacterium uniforme</name>
    <dbReference type="NCBI Taxonomy" id="39495"/>
    <lineage>
        <taxon>Bacteria</taxon>
        <taxon>Bacillati</taxon>
        <taxon>Bacillota</taxon>
        <taxon>Clostridia</taxon>
        <taxon>Eubacteriales</taxon>
        <taxon>Eubacteriaceae</taxon>
        <taxon>Eubacterium</taxon>
    </lineage>
</organism>
<proteinExistence type="predicted"/>
<keyword evidence="4" id="KW-1185">Reference proteome</keyword>
<dbReference type="EMBL" id="FUXZ01000003">
    <property type="protein sequence ID" value="SKA61249.1"/>
    <property type="molecule type" value="Genomic_DNA"/>
</dbReference>
<feature type="coiled-coil region" evidence="1">
    <location>
        <begin position="98"/>
        <end position="153"/>
    </location>
</feature>
<evidence type="ECO:0000313" key="4">
    <source>
        <dbReference type="Proteomes" id="UP000190814"/>
    </source>
</evidence>
<dbReference type="STRING" id="39495.SAMN02745111_00419"/>
<protein>
    <submittedName>
        <fullName evidence="3">Uncharacterized protein</fullName>
    </submittedName>
</protein>
<keyword evidence="2" id="KW-1133">Transmembrane helix</keyword>
<keyword evidence="1" id="KW-0175">Coiled coil</keyword>
<dbReference type="AlphaFoldDB" id="A0A1T4V8G8"/>
<keyword evidence="2" id="KW-0812">Transmembrane</keyword>
<dbReference type="RefSeq" id="WP_078765311.1">
    <property type="nucleotide sequence ID" value="NZ_FUXZ01000003.1"/>
</dbReference>
<accession>A0A1T4V8G8</accession>